<dbReference type="STRING" id="638303.Thal_0084"/>
<keyword evidence="1" id="KW-0175">Coiled coil</keyword>
<name>D3SNI4_THEAH</name>
<organism evidence="2 3">
    <name type="scientific">Thermocrinis albus (strain DSM 14484 / JCM 11386 / HI 11/12)</name>
    <dbReference type="NCBI Taxonomy" id="638303"/>
    <lineage>
        <taxon>Bacteria</taxon>
        <taxon>Pseudomonadati</taxon>
        <taxon>Aquificota</taxon>
        <taxon>Aquificia</taxon>
        <taxon>Aquificales</taxon>
        <taxon>Aquificaceae</taxon>
        <taxon>Thermocrinis</taxon>
    </lineage>
</organism>
<dbReference type="HOGENOM" id="CLU_894096_0_0_0"/>
<reference evidence="3" key="1">
    <citation type="journal article" date="2010" name="Stand. Genomic Sci.">
        <title>Complete genome sequence of Thermocrinis albus type strain (HI 11/12T).</title>
        <authorList>
            <person name="Wirth R."/>
            <person name="Sikorski J."/>
            <person name="Brambilla E."/>
            <person name="Misra M."/>
            <person name="Lapidus A."/>
            <person name="Copeland A."/>
            <person name="Nolan M."/>
            <person name="Lucas S."/>
            <person name="Chen F."/>
            <person name="Tice H."/>
            <person name="Cheng J.F."/>
            <person name="Han C."/>
            <person name="Detter J.C."/>
            <person name="Tapia R."/>
            <person name="Bruce D."/>
            <person name="Goodwin L."/>
            <person name="Pitluck S."/>
            <person name="Pati A."/>
            <person name="Anderson I."/>
            <person name="Ivanova N."/>
            <person name="Mavromatis K."/>
            <person name="Mikhailova N."/>
            <person name="Chen A."/>
            <person name="Palaniappan K."/>
            <person name="Bilek Y."/>
            <person name="Hader T."/>
            <person name="Land M."/>
            <person name="Hauser L."/>
            <person name="Chang Y.J."/>
            <person name="Jeffries C.D."/>
            <person name="Tindall B.J."/>
            <person name="Rohde M."/>
            <person name="Goker M."/>
            <person name="Bristow J."/>
            <person name="Eisen J.A."/>
            <person name="Markowitz V."/>
            <person name="Hugenholtz P."/>
            <person name="Kyrpides N.C."/>
            <person name="Klenk H.P."/>
        </authorList>
    </citation>
    <scope>NUCLEOTIDE SEQUENCE [LARGE SCALE GENOMIC DNA]</scope>
    <source>
        <strain evidence="3">DSM 14484 / JCM 11386 / HI 11/12</strain>
    </source>
</reference>
<keyword evidence="3" id="KW-1185">Reference proteome</keyword>
<gene>
    <name evidence="2" type="ordered locus">Thal_0084</name>
</gene>
<accession>D3SNI4</accession>
<dbReference type="AlphaFoldDB" id="D3SNI4"/>
<evidence type="ECO:0000313" key="2">
    <source>
        <dbReference type="EMBL" id="ADC88721.1"/>
    </source>
</evidence>
<dbReference type="KEGG" id="tal:Thal_0084"/>
<evidence type="ECO:0000313" key="3">
    <source>
        <dbReference type="Proteomes" id="UP000002043"/>
    </source>
</evidence>
<sequence>MEIRRVEGVFLEHAIDTSQGYRAQEASSHLRIKLASTVPEVLLSALRDGSIRGRVLDVKGGVIRILLEGGYEIMANNKLSIDLRVGDLLDMMVERGTESVVLRVVKLIRFQGAPSLMEFILQPPTAWVHWRGEDLRSFLWNSGIFYEKKLVKLLLGDIKPEELMEDAKAKLILSGSKEGVKAVQAAQWVMAQHGVLVVSWEMDEEGERRGYIFLKADDQYRVMVDLRTGVGRLLVLVQAPRKDDIPWVRVTFVTPSQYLMEKLESSLEDLRSMLREEGVELRDLQVKPCSEEEIPFIMRDFLPDSGIHMVV</sequence>
<feature type="coiled-coil region" evidence="1">
    <location>
        <begin position="260"/>
        <end position="287"/>
    </location>
</feature>
<evidence type="ECO:0000256" key="1">
    <source>
        <dbReference type="SAM" id="Coils"/>
    </source>
</evidence>
<dbReference type="Proteomes" id="UP000002043">
    <property type="component" value="Chromosome"/>
</dbReference>
<proteinExistence type="predicted"/>
<dbReference type="EMBL" id="CP001931">
    <property type="protein sequence ID" value="ADC88721.1"/>
    <property type="molecule type" value="Genomic_DNA"/>
</dbReference>
<dbReference type="OrthoDB" id="10224at2"/>
<protein>
    <submittedName>
        <fullName evidence="2">Uncharacterized protein</fullName>
    </submittedName>
</protein>
<dbReference type="RefSeq" id="WP_012991128.1">
    <property type="nucleotide sequence ID" value="NC_013894.1"/>
</dbReference>